<dbReference type="Proteomes" id="UP000009168">
    <property type="component" value="Unassembled WGS sequence"/>
</dbReference>
<feature type="transmembrane region" description="Helical" evidence="2">
    <location>
        <begin position="74"/>
        <end position="93"/>
    </location>
</feature>
<evidence type="ECO:0000256" key="2">
    <source>
        <dbReference type="SAM" id="Phobius"/>
    </source>
</evidence>
<dbReference type="AlphaFoldDB" id="Q22BW5"/>
<dbReference type="RefSeq" id="XP_001030456.1">
    <property type="nucleotide sequence ID" value="XM_001030456.1"/>
</dbReference>
<protein>
    <submittedName>
        <fullName evidence="3">Transmembrane protein, putative</fullName>
    </submittedName>
</protein>
<name>Q22BW5_TETTS</name>
<dbReference type="OMA" id="ERTHTFK"/>
<sequence>MFSKIKQFIKNFDEKILKSNESVERTHTFKGERVQKRVHNNFGGPIPTREQYFQEFRLDPELRMQSRILRLKHFGYFLAYAAWFGGVVMFIMYRLRSDDLSSLEKEAEERIRIQKAVKELQKQNKVDELKSLKNQRNQSD</sequence>
<dbReference type="eggNOG" id="ENOG502SYDV">
    <property type="taxonomic scope" value="Eukaryota"/>
</dbReference>
<evidence type="ECO:0000313" key="3">
    <source>
        <dbReference type="EMBL" id="EAR82793.1"/>
    </source>
</evidence>
<gene>
    <name evidence="3" type="ORF">TTHERM_01083030</name>
</gene>
<evidence type="ECO:0000313" key="4">
    <source>
        <dbReference type="Proteomes" id="UP000009168"/>
    </source>
</evidence>
<reference evidence="4" key="1">
    <citation type="journal article" date="2006" name="PLoS Biol.">
        <title>Macronuclear genome sequence of the ciliate Tetrahymena thermophila, a model eukaryote.</title>
        <authorList>
            <person name="Eisen J.A."/>
            <person name="Coyne R.S."/>
            <person name="Wu M."/>
            <person name="Wu D."/>
            <person name="Thiagarajan M."/>
            <person name="Wortman J.R."/>
            <person name="Badger J.H."/>
            <person name="Ren Q."/>
            <person name="Amedeo P."/>
            <person name="Jones K.M."/>
            <person name="Tallon L.J."/>
            <person name="Delcher A.L."/>
            <person name="Salzberg S.L."/>
            <person name="Silva J.C."/>
            <person name="Haas B.J."/>
            <person name="Majoros W.H."/>
            <person name="Farzad M."/>
            <person name="Carlton J.M."/>
            <person name="Smith R.K. Jr."/>
            <person name="Garg J."/>
            <person name="Pearlman R.E."/>
            <person name="Karrer K.M."/>
            <person name="Sun L."/>
            <person name="Manning G."/>
            <person name="Elde N.C."/>
            <person name="Turkewitz A.P."/>
            <person name="Asai D.J."/>
            <person name="Wilkes D.E."/>
            <person name="Wang Y."/>
            <person name="Cai H."/>
            <person name="Collins K."/>
            <person name="Stewart B.A."/>
            <person name="Lee S.R."/>
            <person name="Wilamowska K."/>
            <person name="Weinberg Z."/>
            <person name="Ruzzo W.L."/>
            <person name="Wloga D."/>
            <person name="Gaertig J."/>
            <person name="Frankel J."/>
            <person name="Tsao C.-C."/>
            <person name="Gorovsky M.A."/>
            <person name="Keeling P.J."/>
            <person name="Waller R.F."/>
            <person name="Patron N.J."/>
            <person name="Cherry J.M."/>
            <person name="Stover N.A."/>
            <person name="Krieger C.J."/>
            <person name="del Toro C."/>
            <person name="Ryder H.F."/>
            <person name="Williamson S.C."/>
            <person name="Barbeau R.A."/>
            <person name="Hamilton E.P."/>
            <person name="Orias E."/>
        </authorList>
    </citation>
    <scope>NUCLEOTIDE SEQUENCE [LARGE SCALE GENOMIC DNA]</scope>
    <source>
        <strain evidence="4">SB210</strain>
    </source>
</reference>
<dbReference type="KEGG" id="tet:TTHERM_01083030"/>
<accession>Q22BW5</accession>
<organism evidence="3 4">
    <name type="scientific">Tetrahymena thermophila (strain SB210)</name>
    <dbReference type="NCBI Taxonomy" id="312017"/>
    <lineage>
        <taxon>Eukaryota</taxon>
        <taxon>Sar</taxon>
        <taxon>Alveolata</taxon>
        <taxon>Ciliophora</taxon>
        <taxon>Intramacronucleata</taxon>
        <taxon>Oligohymenophorea</taxon>
        <taxon>Hymenostomatida</taxon>
        <taxon>Tetrahymenina</taxon>
        <taxon>Tetrahymenidae</taxon>
        <taxon>Tetrahymena</taxon>
    </lineage>
</organism>
<feature type="coiled-coil region" evidence="1">
    <location>
        <begin position="103"/>
        <end position="135"/>
    </location>
</feature>
<keyword evidence="2 3" id="KW-0812">Transmembrane</keyword>
<dbReference type="EMBL" id="GG662563">
    <property type="protein sequence ID" value="EAR82793.1"/>
    <property type="molecule type" value="Genomic_DNA"/>
</dbReference>
<keyword evidence="1" id="KW-0175">Coiled coil</keyword>
<dbReference type="InParanoid" id="Q22BW5"/>
<keyword evidence="2" id="KW-0472">Membrane</keyword>
<proteinExistence type="predicted"/>
<keyword evidence="4" id="KW-1185">Reference proteome</keyword>
<dbReference type="HOGENOM" id="CLU_2031182_0_0_1"/>
<dbReference type="GeneID" id="7840578"/>
<keyword evidence="2" id="KW-1133">Transmembrane helix</keyword>
<dbReference type="OrthoDB" id="285016at2759"/>
<evidence type="ECO:0000256" key="1">
    <source>
        <dbReference type="SAM" id="Coils"/>
    </source>
</evidence>